<keyword evidence="2" id="KW-0436">Ligase</keyword>
<comment type="caution">
    <text evidence="8">The sequence shown here is derived from an EMBL/GenBank/DDBJ whole genome shotgun (WGS) entry which is preliminary data.</text>
</comment>
<dbReference type="NCBIfam" id="TIGR02307">
    <property type="entry name" value="RNA_lig_RNL2"/>
    <property type="match status" value="1"/>
</dbReference>
<organism evidence="8 9">
    <name type="scientific">Aquimarina litoralis</name>
    <dbReference type="NCBI Taxonomy" id="584605"/>
    <lineage>
        <taxon>Bacteria</taxon>
        <taxon>Pseudomonadati</taxon>
        <taxon>Bacteroidota</taxon>
        <taxon>Flavobacteriia</taxon>
        <taxon>Flavobacteriales</taxon>
        <taxon>Flavobacteriaceae</taxon>
        <taxon>Aquimarina</taxon>
    </lineage>
</organism>
<dbReference type="SUPFAM" id="SSF56091">
    <property type="entry name" value="DNA ligase/mRNA capping enzyme, catalytic domain"/>
    <property type="match status" value="1"/>
</dbReference>
<feature type="domain" description="RNA ligase" evidence="6">
    <location>
        <begin position="28"/>
        <end position="222"/>
    </location>
</feature>
<dbReference type="InterPro" id="IPR021122">
    <property type="entry name" value="RNA_ligase_dom_REL/Rnl2"/>
</dbReference>
<feature type="domain" description="RNA ligase 2 C-terminal" evidence="7">
    <location>
        <begin position="244"/>
        <end position="321"/>
    </location>
</feature>
<name>A0ABP3TZA5_9FLAO</name>
<dbReference type="Gene3D" id="3.30.470.30">
    <property type="entry name" value="DNA ligase/mRNA capping enzyme"/>
    <property type="match status" value="1"/>
</dbReference>
<dbReference type="Proteomes" id="UP001501758">
    <property type="component" value="Unassembled WGS sequence"/>
</dbReference>
<evidence type="ECO:0000259" key="7">
    <source>
        <dbReference type="Pfam" id="PF18043"/>
    </source>
</evidence>
<dbReference type="EMBL" id="BAAAGE010000002">
    <property type="protein sequence ID" value="GAA0719926.1"/>
    <property type="molecule type" value="Genomic_DNA"/>
</dbReference>
<evidence type="ECO:0000313" key="9">
    <source>
        <dbReference type="Proteomes" id="UP001501758"/>
    </source>
</evidence>
<accession>A0ABP3TZA5</accession>
<dbReference type="RefSeq" id="WP_343912144.1">
    <property type="nucleotide sequence ID" value="NZ_BAAAGE010000002.1"/>
</dbReference>
<keyword evidence="3" id="KW-0547">Nucleotide-binding</keyword>
<keyword evidence="4" id="KW-0067">ATP-binding</keyword>
<keyword evidence="9" id="KW-1185">Reference proteome</keyword>
<evidence type="ECO:0000256" key="5">
    <source>
        <dbReference type="ARBA" id="ARBA00034038"/>
    </source>
</evidence>
<reference evidence="9" key="1">
    <citation type="journal article" date="2019" name="Int. J. Syst. Evol. Microbiol.">
        <title>The Global Catalogue of Microorganisms (GCM) 10K type strain sequencing project: providing services to taxonomists for standard genome sequencing and annotation.</title>
        <authorList>
            <consortium name="The Broad Institute Genomics Platform"/>
            <consortium name="The Broad Institute Genome Sequencing Center for Infectious Disease"/>
            <person name="Wu L."/>
            <person name="Ma J."/>
        </authorList>
    </citation>
    <scope>NUCLEOTIDE SEQUENCE [LARGE SCALE GENOMIC DNA]</scope>
    <source>
        <strain evidence="9">JCM 15974</strain>
    </source>
</reference>
<sequence length="332" mass="38991">MFKKYTSIENTYRDEFLDRIKGHGFWDDEFIVQEKVHGANLSYWTTNGEDFFSAKRTDQISNDEKFYNHDLILKRIEPKLKNIWLDLKSEFEDLKQLTIFGEIIGGDYPHKEVESDKKSIMVQKGIFYSPKNHFYAFDILINSEIYLNVDVSNEHFEKQNLLHAKTVFRGNINECMNYPNDFNSTLPKEFNLPELVPNIVEGVVIKPTKTRHFNNGVRVILKNKNEKWSENKKYHKSIKLEDELSDKVVKLQEAILTYVTENRLNNVISKIGEVSQKDFGRVLGMFNKDVVEDFLKDYHQITDQLEKKELKLITKSFAKTATELVNDKIKST</sequence>
<protein>
    <recommendedName>
        <fullName evidence="1">RNA ligase (ATP)</fullName>
        <ecNumber evidence="1">6.5.1.3</ecNumber>
    </recommendedName>
</protein>
<evidence type="ECO:0000256" key="1">
    <source>
        <dbReference type="ARBA" id="ARBA00012724"/>
    </source>
</evidence>
<dbReference type="Gene3D" id="1.10.10.1810">
    <property type="entry name" value="RNA ligase"/>
    <property type="match status" value="1"/>
</dbReference>
<proteinExistence type="predicted"/>
<evidence type="ECO:0000256" key="4">
    <source>
        <dbReference type="ARBA" id="ARBA00022840"/>
    </source>
</evidence>
<dbReference type="InterPro" id="IPR040609">
    <property type="entry name" value="Rnl2_C"/>
</dbReference>
<evidence type="ECO:0000256" key="3">
    <source>
        <dbReference type="ARBA" id="ARBA00022741"/>
    </source>
</evidence>
<dbReference type="Gene3D" id="3.30.1490.70">
    <property type="match status" value="1"/>
</dbReference>
<gene>
    <name evidence="8" type="ORF">GCM10009430_19540</name>
</gene>
<dbReference type="EC" id="6.5.1.3" evidence="1"/>
<dbReference type="Pfam" id="PF09414">
    <property type="entry name" value="RNA_ligase"/>
    <property type="match status" value="1"/>
</dbReference>
<evidence type="ECO:0000313" key="8">
    <source>
        <dbReference type="EMBL" id="GAA0719926.1"/>
    </source>
</evidence>
<dbReference type="InterPro" id="IPR012647">
    <property type="entry name" value="RNA_lig_RNL2"/>
</dbReference>
<evidence type="ECO:0000256" key="2">
    <source>
        <dbReference type="ARBA" id="ARBA00022598"/>
    </source>
</evidence>
<evidence type="ECO:0000259" key="6">
    <source>
        <dbReference type="Pfam" id="PF09414"/>
    </source>
</evidence>
<comment type="catalytic activity">
    <reaction evidence="5">
        <text>ATP + (ribonucleotide)n-3'-hydroxyl + 5'-phospho-(ribonucleotide)m = (ribonucleotide)n+m + AMP + diphosphate.</text>
        <dbReference type="EC" id="6.5.1.3"/>
    </reaction>
</comment>
<dbReference type="Pfam" id="PF18043">
    <property type="entry name" value="T4_Rnl2_C"/>
    <property type="match status" value="1"/>
</dbReference>
<dbReference type="InterPro" id="IPR041948">
    <property type="entry name" value="Rnl1/2_C_sf"/>
</dbReference>